<dbReference type="RefSeq" id="WP_201841615.1">
    <property type="nucleotide sequence ID" value="NZ_JAERRK010000018.1"/>
</dbReference>
<sequence length="196" mass="22087">MELYTCPPEGATVVCADELGPVIPRSFPPAPGWSPDGHRIKSEVDYGRGPEKTWVYGALRVRDGHEVTMTASSRNSAFYQQFLQKVEAANPTGDIYVVTDNLSSHNSLSTRTWLEDHPRIRHVFIPVGACWLNLQEGWWRIFRKAALAGQSFAGPPEIDQATRLATSQLNARARPWVWGRPTPPTRALRRRYVYSV</sequence>
<comment type="caution">
    <text evidence="2">The sequence shown here is derived from an EMBL/GenBank/DDBJ whole genome shotgun (WGS) entry which is preliminary data.</text>
</comment>
<dbReference type="AlphaFoldDB" id="A0A937EPV3"/>
<organism evidence="2 3">
    <name type="scientific">Streptomyces actinomycinicus</name>
    <dbReference type="NCBI Taxonomy" id="1695166"/>
    <lineage>
        <taxon>Bacteria</taxon>
        <taxon>Bacillati</taxon>
        <taxon>Actinomycetota</taxon>
        <taxon>Actinomycetes</taxon>
        <taxon>Kitasatosporales</taxon>
        <taxon>Streptomycetaceae</taxon>
        <taxon>Streptomyces</taxon>
    </lineage>
</organism>
<dbReference type="InterPro" id="IPR047655">
    <property type="entry name" value="Transpos_IS630-like"/>
</dbReference>
<proteinExistence type="predicted"/>
<dbReference type="Pfam" id="PF13358">
    <property type="entry name" value="DDE_3"/>
    <property type="match status" value="1"/>
</dbReference>
<reference evidence="2" key="1">
    <citation type="submission" date="2021-01" db="EMBL/GenBank/DDBJ databases">
        <title>WGS of actinomycetes isolated from Thailand.</title>
        <authorList>
            <person name="Thawai C."/>
        </authorList>
    </citation>
    <scope>NUCLEOTIDE SEQUENCE</scope>
    <source>
        <strain evidence="2">RCU-197</strain>
    </source>
</reference>
<dbReference type="Gene3D" id="3.30.420.10">
    <property type="entry name" value="Ribonuclease H-like superfamily/Ribonuclease H"/>
    <property type="match status" value="1"/>
</dbReference>
<keyword evidence="3" id="KW-1185">Reference proteome</keyword>
<evidence type="ECO:0000313" key="2">
    <source>
        <dbReference type="EMBL" id="MBL1085844.1"/>
    </source>
</evidence>
<accession>A0A937EPV3</accession>
<evidence type="ECO:0000259" key="1">
    <source>
        <dbReference type="Pfam" id="PF13358"/>
    </source>
</evidence>
<protein>
    <submittedName>
        <fullName evidence="2">IS630 family transposase</fullName>
    </submittedName>
</protein>
<dbReference type="GO" id="GO:0003676">
    <property type="term" value="F:nucleic acid binding"/>
    <property type="evidence" value="ECO:0007669"/>
    <property type="project" value="InterPro"/>
</dbReference>
<dbReference type="Proteomes" id="UP000661858">
    <property type="component" value="Unassembled WGS sequence"/>
</dbReference>
<dbReference type="InterPro" id="IPR038717">
    <property type="entry name" value="Tc1-like_DDE_dom"/>
</dbReference>
<dbReference type="EMBL" id="JAERRK010000018">
    <property type="protein sequence ID" value="MBL1085844.1"/>
    <property type="molecule type" value="Genomic_DNA"/>
</dbReference>
<name>A0A937EPV3_9ACTN</name>
<feature type="domain" description="Tc1-like transposase DDE" evidence="1">
    <location>
        <begin position="13"/>
        <end position="152"/>
    </location>
</feature>
<gene>
    <name evidence="2" type="ORF">JK359_28415</name>
</gene>
<evidence type="ECO:0000313" key="3">
    <source>
        <dbReference type="Proteomes" id="UP000661858"/>
    </source>
</evidence>
<dbReference type="NCBIfam" id="NF033545">
    <property type="entry name" value="transpos_IS630"/>
    <property type="match status" value="1"/>
</dbReference>
<dbReference type="InterPro" id="IPR036397">
    <property type="entry name" value="RNaseH_sf"/>
</dbReference>